<proteinExistence type="predicted"/>
<organism evidence="1">
    <name type="scientific">viral metagenome</name>
    <dbReference type="NCBI Taxonomy" id="1070528"/>
    <lineage>
        <taxon>unclassified sequences</taxon>
        <taxon>metagenomes</taxon>
        <taxon>organismal metagenomes</taxon>
    </lineage>
</organism>
<dbReference type="EMBL" id="MT143217">
    <property type="protein sequence ID" value="QJA94269.1"/>
    <property type="molecule type" value="Genomic_DNA"/>
</dbReference>
<name>A0A6M3LIQ7_9ZZZZ</name>
<dbReference type="AlphaFoldDB" id="A0A6M3LIQ7"/>
<reference evidence="1" key="1">
    <citation type="submission" date="2020-03" db="EMBL/GenBank/DDBJ databases">
        <title>The deep terrestrial virosphere.</title>
        <authorList>
            <person name="Holmfeldt K."/>
            <person name="Nilsson E."/>
            <person name="Simone D."/>
            <person name="Lopez-Fernandez M."/>
            <person name="Wu X."/>
            <person name="de Brujin I."/>
            <person name="Lundin D."/>
            <person name="Andersson A."/>
            <person name="Bertilsson S."/>
            <person name="Dopson M."/>
        </authorList>
    </citation>
    <scope>NUCLEOTIDE SEQUENCE</scope>
    <source>
        <strain evidence="1">MM415B03909</strain>
    </source>
</reference>
<protein>
    <submittedName>
        <fullName evidence="1">Uncharacterized protein</fullName>
    </submittedName>
</protein>
<accession>A0A6M3LIQ7</accession>
<sequence length="65" mass="7585">MSNADEILNGNTEKICKWMEEFYKVPLTTVNRSFIRNELSIVWNSAQIEILREQINKLTVPSQIS</sequence>
<evidence type="ECO:0000313" key="1">
    <source>
        <dbReference type="EMBL" id="QJA94269.1"/>
    </source>
</evidence>
<gene>
    <name evidence="1" type="ORF">MM415B03909_0009</name>
</gene>